<dbReference type="InterPro" id="IPR043502">
    <property type="entry name" value="DNA/RNA_pol_sf"/>
</dbReference>
<keyword evidence="2" id="KW-0472">Membrane</keyword>
<evidence type="ECO:0000313" key="3">
    <source>
        <dbReference type="EMBL" id="CAC5415268.1"/>
    </source>
</evidence>
<feature type="compositionally biased region" description="Basic and acidic residues" evidence="1">
    <location>
        <begin position="446"/>
        <end position="461"/>
    </location>
</feature>
<sequence>MLYVFNSLKILLSAHKTVGPSTSLEYLGIILDSMHMIAKLPDKKLVRIKDMLYSYLNRRSCTKREMLSLLGHLNYECKVIISGRSFVSYLLTLAHSVKELNHHFTITKGCRDDMAMWFKFLSQWNGISFFISGNVINASDFHLFTDASSTVGYGACVLAFYGFLRCNEFTCRTVFDPDSNLCVSDINFVSESEVNVNLKASKTDIFRQEAKNTHSEEEDVDDATHICPGIGSFIQWDPSTSCINFDQLEENWTGIMRSREMSEILTSTVPDENDKWKPLQCKIKEGGTSENLMLVRSSSDNCSDLMSFYCGNGVIVGIVSSIIAIGVVICVVIVVRRRRSAIRNPILKQDLHGPNDTEKIEHLENKNGYAYSEIEMETTKKKDYMDNGDNEYTTGTSDVYDHLNENKNRKIKTENPHAIYDHSIGDNAEPDYDSTKHVVPTNPEYQEVRIRSEEESHREKL</sequence>
<evidence type="ECO:0000313" key="4">
    <source>
        <dbReference type="Proteomes" id="UP000507470"/>
    </source>
</evidence>
<feature type="compositionally biased region" description="Basic and acidic residues" evidence="1">
    <location>
        <begin position="409"/>
        <end position="424"/>
    </location>
</feature>
<dbReference type="InterPro" id="IPR052055">
    <property type="entry name" value="Hepadnavirus_pol/RT"/>
</dbReference>
<name>A0A6J8E594_MYTCO</name>
<dbReference type="PANTHER" id="PTHR33050:SF8">
    <property type="entry name" value="REVERSE TRANSCRIPTASE DOMAIN-CONTAINING PROTEIN"/>
    <property type="match status" value="1"/>
</dbReference>
<dbReference type="AlphaFoldDB" id="A0A6J8E594"/>
<gene>
    <name evidence="3" type="ORF">MCOR_47974</name>
</gene>
<dbReference type="EMBL" id="CACVKT020008396">
    <property type="protein sequence ID" value="CAC5415268.1"/>
    <property type="molecule type" value="Genomic_DNA"/>
</dbReference>
<protein>
    <submittedName>
        <fullName evidence="3">Uncharacterized protein</fullName>
    </submittedName>
</protein>
<feature type="transmembrane region" description="Helical" evidence="2">
    <location>
        <begin position="314"/>
        <end position="335"/>
    </location>
</feature>
<evidence type="ECO:0000256" key="2">
    <source>
        <dbReference type="SAM" id="Phobius"/>
    </source>
</evidence>
<reference evidence="3 4" key="1">
    <citation type="submission" date="2020-06" db="EMBL/GenBank/DDBJ databases">
        <authorList>
            <person name="Li R."/>
            <person name="Bekaert M."/>
        </authorList>
    </citation>
    <scope>NUCLEOTIDE SEQUENCE [LARGE SCALE GENOMIC DNA]</scope>
    <source>
        <strain evidence="4">wild</strain>
    </source>
</reference>
<feature type="region of interest" description="Disordered" evidence="1">
    <location>
        <begin position="409"/>
        <end position="461"/>
    </location>
</feature>
<keyword evidence="4" id="KW-1185">Reference proteome</keyword>
<keyword evidence="2" id="KW-0812">Transmembrane</keyword>
<dbReference type="OrthoDB" id="10058284at2759"/>
<evidence type="ECO:0000256" key="1">
    <source>
        <dbReference type="SAM" id="MobiDB-lite"/>
    </source>
</evidence>
<proteinExistence type="predicted"/>
<organism evidence="3 4">
    <name type="scientific">Mytilus coruscus</name>
    <name type="common">Sea mussel</name>
    <dbReference type="NCBI Taxonomy" id="42192"/>
    <lineage>
        <taxon>Eukaryota</taxon>
        <taxon>Metazoa</taxon>
        <taxon>Spiralia</taxon>
        <taxon>Lophotrochozoa</taxon>
        <taxon>Mollusca</taxon>
        <taxon>Bivalvia</taxon>
        <taxon>Autobranchia</taxon>
        <taxon>Pteriomorphia</taxon>
        <taxon>Mytilida</taxon>
        <taxon>Mytiloidea</taxon>
        <taxon>Mytilidae</taxon>
        <taxon>Mytilinae</taxon>
        <taxon>Mytilus</taxon>
    </lineage>
</organism>
<keyword evidence="2" id="KW-1133">Transmembrane helix</keyword>
<dbReference type="PANTHER" id="PTHR33050">
    <property type="entry name" value="REVERSE TRANSCRIPTASE DOMAIN-CONTAINING PROTEIN"/>
    <property type="match status" value="1"/>
</dbReference>
<dbReference type="SUPFAM" id="SSF56672">
    <property type="entry name" value="DNA/RNA polymerases"/>
    <property type="match status" value="1"/>
</dbReference>
<accession>A0A6J8E594</accession>
<dbReference type="Proteomes" id="UP000507470">
    <property type="component" value="Unassembled WGS sequence"/>
</dbReference>